<keyword evidence="2" id="KW-1185">Reference proteome</keyword>
<gene>
    <name evidence="1" type="ORF">L1987_32161</name>
</gene>
<accession>A0ACB9I6Y0</accession>
<protein>
    <submittedName>
        <fullName evidence="1">Uncharacterized protein</fullName>
    </submittedName>
</protein>
<dbReference type="EMBL" id="CM042027">
    <property type="protein sequence ID" value="KAI3803994.1"/>
    <property type="molecule type" value="Genomic_DNA"/>
</dbReference>
<dbReference type="Proteomes" id="UP001056120">
    <property type="component" value="Linkage Group LG10"/>
</dbReference>
<sequence length="306" mass="34073">MEFSYEIPHLIRVYKDGTIERLMVSPHAPPSLQDPITGISSKDIVISSAISARLYLPKLTTSNFKKLPILVYMHGGGFILGSTFTLQEHNYLNTMVSNINALVISVEYRLAPEKLLPTAYEDCWTALQWVSSHSTSDGEHQEPWLVEFGDFDRLYIGGDGSGANIVHNLALKASKERLNNGVQILGGFLGCPYFWCSKSCDESLAYKFWMLAHPHAEGGIDNILINPFAGGRFEANFGCRRLVVVVADKDPTREIGLKYFEAVKESEWDGEVGVLDIEGEGHCFYVVDSTTEKAKILMKQLASFIV</sequence>
<name>A0ACB9I6Y0_9ASTR</name>
<proteinExistence type="predicted"/>
<organism evidence="1 2">
    <name type="scientific">Smallanthus sonchifolius</name>
    <dbReference type="NCBI Taxonomy" id="185202"/>
    <lineage>
        <taxon>Eukaryota</taxon>
        <taxon>Viridiplantae</taxon>
        <taxon>Streptophyta</taxon>
        <taxon>Embryophyta</taxon>
        <taxon>Tracheophyta</taxon>
        <taxon>Spermatophyta</taxon>
        <taxon>Magnoliopsida</taxon>
        <taxon>eudicotyledons</taxon>
        <taxon>Gunneridae</taxon>
        <taxon>Pentapetalae</taxon>
        <taxon>asterids</taxon>
        <taxon>campanulids</taxon>
        <taxon>Asterales</taxon>
        <taxon>Asteraceae</taxon>
        <taxon>Asteroideae</taxon>
        <taxon>Heliantheae alliance</taxon>
        <taxon>Millerieae</taxon>
        <taxon>Smallanthus</taxon>
    </lineage>
</organism>
<evidence type="ECO:0000313" key="1">
    <source>
        <dbReference type="EMBL" id="KAI3803994.1"/>
    </source>
</evidence>
<reference evidence="2" key="1">
    <citation type="journal article" date="2022" name="Mol. Ecol. Resour.">
        <title>The genomes of chicory, endive, great burdock and yacon provide insights into Asteraceae palaeo-polyploidization history and plant inulin production.</title>
        <authorList>
            <person name="Fan W."/>
            <person name="Wang S."/>
            <person name="Wang H."/>
            <person name="Wang A."/>
            <person name="Jiang F."/>
            <person name="Liu H."/>
            <person name="Zhao H."/>
            <person name="Xu D."/>
            <person name="Zhang Y."/>
        </authorList>
    </citation>
    <scope>NUCLEOTIDE SEQUENCE [LARGE SCALE GENOMIC DNA]</scope>
    <source>
        <strain evidence="2">cv. Yunnan</strain>
    </source>
</reference>
<comment type="caution">
    <text evidence="1">The sequence shown here is derived from an EMBL/GenBank/DDBJ whole genome shotgun (WGS) entry which is preliminary data.</text>
</comment>
<reference evidence="1 2" key="2">
    <citation type="journal article" date="2022" name="Mol. Ecol. Resour.">
        <title>The genomes of chicory, endive, great burdock and yacon provide insights into Asteraceae paleo-polyploidization history and plant inulin production.</title>
        <authorList>
            <person name="Fan W."/>
            <person name="Wang S."/>
            <person name="Wang H."/>
            <person name="Wang A."/>
            <person name="Jiang F."/>
            <person name="Liu H."/>
            <person name="Zhao H."/>
            <person name="Xu D."/>
            <person name="Zhang Y."/>
        </authorList>
    </citation>
    <scope>NUCLEOTIDE SEQUENCE [LARGE SCALE GENOMIC DNA]</scope>
    <source>
        <strain evidence="2">cv. Yunnan</strain>
        <tissue evidence="1">Leaves</tissue>
    </source>
</reference>
<evidence type="ECO:0000313" key="2">
    <source>
        <dbReference type="Proteomes" id="UP001056120"/>
    </source>
</evidence>